<comment type="caution">
    <text evidence="1">The sequence shown here is derived from an EMBL/GenBank/DDBJ whole genome shotgun (WGS) entry which is preliminary data.</text>
</comment>
<name>A0AC61RMI9_9BACT</name>
<evidence type="ECO:0000313" key="1">
    <source>
        <dbReference type="EMBL" id="TGY79404.1"/>
    </source>
</evidence>
<sequence>MHIPETIYLDSWLAILLTVAYALMIIASVIVVLRENRNPIRALSWVIALVFLPIVGLVFYLFFGRSLRGMHMISRHNKRKILREHSPRRINLNSLDLSAEHRNLVKLAHNLCRAPFTVNNEIDIFTDGISKFESLKRDLENARESILLQYYIFLDDKIGTEISDILIRKAKAGIKVKVIYDHIGSFSAKKSFFTNMERAGVQTHPFFRVNFPHFANRINWRNHRKIVVIDGSIGYIGGMNIADRYVNGLPNGEVWRDTHFRVTGDIVESLVYSFAIDWNFLKKEPYVPEVTPKLNVNSNSVGVQLVTGGPTERWNNLTLCFLRAISSARRTIYIQTPYFLPTDGLLSALQAAALAKVDVRIMMPRNTDSRLLHYASFSYISECLKSGIKVYLYEPGMLHAKAMIIDDMFVTAGSTNFDFRSFENNFECNLLIYDENINRKMRDIFFEDVAQSTKLTLDRWKRRPLYHRFLESLLRLVSPIL</sequence>
<proteinExistence type="predicted"/>
<reference evidence="1" key="1">
    <citation type="submission" date="2019-04" db="EMBL/GenBank/DDBJ databases">
        <title>Microbes associate with the intestines of laboratory mice.</title>
        <authorList>
            <person name="Navarre W."/>
            <person name="Wong E."/>
            <person name="Huang K."/>
            <person name="Tropini C."/>
            <person name="Ng K."/>
            <person name="Yu B."/>
        </authorList>
    </citation>
    <scope>NUCLEOTIDE SEQUENCE</scope>
    <source>
        <strain evidence="1">NM04_E33</strain>
    </source>
</reference>
<gene>
    <name evidence="1" type="primary">cls</name>
    <name evidence="1" type="ORF">E5331_06940</name>
</gene>
<keyword evidence="2" id="KW-1185">Reference proteome</keyword>
<dbReference type="Proteomes" id="UP000306319">
    <property type="component" value="Unassembled WGS sequence"/>
</dbReference>
<organism evidence="1 2">
    <name type="scientific">Lepagella muris</name>
    <dbReference type="NCBI Taxonomy" id="3032870"/>
    <lineage>
        <taxon>Bacteria</taxon>
        <taxon>Pseudomonadati</taxon>
        <taxon>Bacteroidota</taxon>
        <taxon>Bacteroidia</taxon>
        <taxon>Bacteroidales</taxon>
        <taxon>Muribaculaceae</taxon>
        <taxon>Lepagella</taxon>
    </lineage>
</organism>
<evidence type="ECO:0000313" key="2">
    <source>
        <dbReference type="Proteomes" id="UP000306319"/>
    </source>
</evidence>
<dbReference type="EMBL" id="SRYB01000007">
    <property type="protein sequence ID" value="TGY79404.1"/>
    <property type="molecule type" value="Genomic_DNA"/>
</dbReference>
<accession>A0AC61RMI9</accession>
<protein>
    <submittedName>
        <fullName evidence="1">Cardiolipin synthase</fullName>
    </submittedName>
</protein>